<feature type="compositionally biased region" description="Basic and acidic residues" evidence="1">
    <location>
        <begin position="266"/>
        <end position="275"/>
    </location>
</feature>
<feature type="compositionally biased region" description="Basic and acidic residues" evidence="1">
    <location>
        <begin position="70"/>
        <end position="93"/>
    </location>
</feature>
<keyword evidence="2" id="KW-0687">Ribonucleoprotein</keyword>
<feature type="compositionally biased region" description="Gly residues" evidence="1">
    <location>
        <begin position="96"/>
        <end position="106"/>
    </location>
</feature>
<feature type="compositionally biased region" description="Basic and acidic residues" evidence="1">
    <location>
        <begin position="1"/>
        <end position="23"/>
    </location>
</feature>
<feature type="compositionally biased region" description="Basic residues" evidence="1">
    <location>
        <begin position="148"/>
        <end position="161"/>
    </location>
</feature>
<organism evidence="2">
    <name type="scientific">uncultured Microvirga sp</name>
    <dbReference type="NCBI Taxonomy" id="412392"/>
    <lineage>
        <taxon>Bacteria</taxon>
        <taxon>Pseudomonadati</taxon>
        <taxon>Pseudomonadota</taxon>
        <taxon>Alphaproteobacteria</taxon>
        <taxon>Hyphomicrobiales</taxon>
        <taxon>Methylobacteriaceae</taxon>
        <taxon>Microvirga</taxon>
        <taxon>environmental samples</taxon>
    </lineage>
</organism>
<evidence type="ECO:0000256" key="1">
    <source>
        <dbReference type="SAM" id="MobiDB-lite"/>
    </source>
</evidence>
<feature type="compositionally biased region" description="Basic residues" evidence="1">
    <location>
        <begin position="184"/>
        <end position="214"/>
    </location>
</feature>
<feature type="region of interest" description="Disordered" evidence="1">
    <location>
        <begin position="1"/>
        <end position="307"/>
    </location>
</feature>
<proteinExistence type="predicted"/>
<feature type="non-terminal residue" evidence="2">
    <location>
        <position position="1"/>
    </location>
</feature>
<feature type="non-terminal residue" evidence="2">
    <location>
        <position position="329"/>
    </location>
</feature>
<feature type="compositionally biased region" description="Basic residues" evidence="1">
    <location>
        <begin position="54"/>
        <end position="63"/>
    </location>
</feature>
<sequence length="329" mass="37155">ERGRQHRPDGEGQDHQDQPRDAPHLAGHQAAPRRSVGGHRRPLSGRGQAEGPRHEHHRLRRVRGAGAGHRRPDPRVRDVLDQEERPPGQDRLHLPGGRGGHPGGRSGQAAHLARPQAGPAQPVGGLRRDPPRRLGGRGRGQEQDRVRPVHRPRRRRRRHGPPLRPRLEPAGRAGDRRLQEGRRGARPGARHRCREGAHLARHQAARRRPLRRCRRNQERPGRHLRGSRGEGFGPRGEDRRYRPYELHPPGRARPRPRRPAAGALCARREDGRPCDPVRPQGAPRHAVGQGARDGRGEGGDRPVRLDRLRGVARRYPWGRAEEGRHRQEV</sequence>
<keyword evidence="2" id="KW-0689">Ribosomal protein</keyword>
<feature type="compositionally biased region" description="Basic and acidic residues" evidence="1">
    <location>
        <begin position="165"/>
        <end position="183"/>
    </location>
</feature>
<accession>A0A6J4LKH5</accession>
<feature type="compositionally biased region" description="Basic and acidic residues" evidence="1">
    <location>
        <begin position="292"/>
        <end position="307"/>
    </location>
</feature>
<name>A0A6J4LKH5_9HYPH</name>
<reference evidence="2" key="1">
    <citation type="submission" date="2020-02" db="EMBL/GenBank/DDBJ databases">
        <authorList>
            <person name="Meier V. D."/>
        </authorList>
    </citation>
    <scope>NUCLEOTIDE SEQUENCE</scope>
    <source>
        <strain evidence="2">AVDCRST_MAG90</strain>
    </source>
</reference>
<gene>
    <name evidence="2" type="ORF">AVDCRST_MAG90-1702</name>
</gene>
<dbReference type="GO" id="GO:0005840">
    <property type="term" value="C:ribosome"/>
    <property type="evidence" value="ECO:0007669"/>
    <property type="project" value="UniProtKB-KW"/>
</dbReference>
<evidence type="ECO:0000313" key="2">
    <source>
        <dbReference type="EMBL" id="CAA9335343.1"/>
    </source>
</evidence>
<feature type="compositionally biased region" description="Basic and acidic residues" evidence="1">
    <location>
        <begin position="235"/>
        <end position="245"/>
    </location>
</feature>
<protein>
    <submittedName>
        <fullName evidence="2">SSU ribosomal protein S1p</fullName>
    </submittedName>
</protein>
<dbReference type="EMBL" id="CADCUC010000331">
    <property type="protein sequence ID" value="CAA9335343.1"/>
    <property type="molecule type" value="Genomic_DNA"/>
</dbReference>
<dbReference type="AlphaFoldDB" id="A0A6J4LKH5"/>